<name>A0A086A1J8_9FLAO</name>
<dbReference type="InterPro" id="IPR000182">
    <property type="entry name" value="GNAT_dom"/>
</dbReference>
<dbReference type="PANTHER" id="PTHR43792">
    <property type="entry name" value="GNAT FAMILY, PUTATIVE (AFU_ORTHOLOGUE AFUA_3G00765)-RELATED-RELATED"/>
    <property type="match status" value="1"/>
</dbReference>
<evidence type="ECO:0000313" key="2">
    <source>
        <dbReference type="EMBL" id="KFF10562.1"/>
    </source>
</evidence>
<comment type="caution">
    <text evidence="2">The sequence shown here is derived from an EMBL/GenBank/DDBJ whole genome shotgun (WGS) entry which is preliminary data.</text>
</comment>
<evidence type="ECO:0000313" key="3">
    <source>
        <dbReference type="Proteomes" id="UP000028705"/>
    </source>
</evidence>
<accession>A0A086A1J8</accession>
<organism evidence="2 3">
    <name type="scientific">Chryseobacterium soli</name>
    <dbReference type="NCBI Taxonomy" id="445961"/>
    <lineage>
        <taxon>Bacteria</taxon>
        <taxon>Pseudomonadati</taxon>
        <taxon>Bacteroidota</taxon>
        <taxon>Flavobacteriia</taxon>
        <taxon>Flavobacteriales</taxon>
        <taxon>Weeksellaceae</taxon>
        <taxon>Chryseobacterium group</taxon>
        <taxon>Chryseobacterium</taxon>
    </lineage>
</organism>
<dbReference type="OrthoDB" id="9811523at2"/>
<evidence type="ECO:0000259" key="1">
    <source>
        <dbReference type="PROSITE" id="PS51186"/>
    </source>
</evidence>
<dbReference type="InterPro" id="IPR051531">
    <property type="entry name" value="N-acetyltransferase"/>
</dbReference>
<protein>
    <recommendedName>
        <fullName evidence="1">N-acetyltransferase domain-containing protein</fullName>
    </recommendedName>
</protein>
<dbReference type="Gene3D" id="3.40.630.30">
    <property type="match status" value="1"/>
</dbReference>
<dbReference type="STRING" id="445961.IW15_19685"/>
<dbReference type="SUPFAM" id="SSF55729">
    <property type="entry name" value="Acyl-CoA N-acyltransferases (Nat)"/>
    <property type="match status" value="1"/>
</dbReference>
<dbReference type="EMBL" id="JPRH01000010">
    <property type="protein sequence ID" value="KFF10562.1"/>
    <property type="molecule type" value="Genomic_DNA"/>
</dbReference>
<feature type="domain" description="N-acetyltransferase" evidence="1">
    <location>
        <begin position="20"/>
        <end position="179"/>
    </location>
</feature>
<proteinExistence type="predicted"/>
<gene>
    <name evidence="2" type="ORF">IW15_19685</name>
</gene>
<dbReference type="RefSeq" id="WP_034714583.1">
    <property type="nucleotide sequence ID" value="NZ_JPRH01000010.1"/>
</dbReference>
<dbReference type="GO" id="GO:0016747">
    <property type="term" value="F:acyltransferase activity, transferring groups other than amino-acyl groups"/>
    <property type="evidence" value="ECO:0007669"/>
    <property type="project" value="InterPro"/>
</dbReference>
<dbReference type="eggNOG" id="COG1670">
    <property type="taxonomic scope" value="Bacteria"/>
</dbReference>
<sequence length="181" mass="21001">MTNAKQTEVYSNLSIKTHRLILRPIHENDIDDINNNFTPKVTEFMPFNPTGDKNEVIHFVESSKKGLIMKTDIVFVILDHKEQFIGCCGIHNINPVSVEVGLWLKEDSQSQGFGSEVIISLIAFIERYFSIEYIMYPVDKENVRSRKIPEKLGFTAFKTYTKQRNESANLDIIEYRKCYTK</sequence>
<reference evidence="2 3" key="1">
    <citation type="submission" date="2014-07" db="EMBL/GenBank/DDBJ databases">
        <title>Genome of Chryseobacterium soli DSM 19298.</title>
        <authorList>
            <person name="Stropko S.J."/>
            <person name="Pipes S.E."/>
            <person name="Newman J."/>
        </authorList>
    </citation>
    <scope>NUCLEOTIDE SEQUENCE [LARGE SCALE GENOMIC DNA]</scope>
    <source>
        <strain evidence="2 3">DSM 19298</strain>
    </source>
</reference>
<dbReference type="InterPro" id="IPR016181">
    <property type="entry name" value="Acyl_CoA_acyltransferase"/>
</dbReference>
<keyword evidence="3" id="KW-1185">Reference proteome</keyword>
<dbReference type="Pfam" id="PF13302">
    <property type="entry name" value="Acetyltransf_3"/>
    <property type="match status" value="1"/>
</dbReference>
<dbReference type="PROSITE" id="PS51186">
    <property type="entry name" value="GNAT"/>
    <property type="match status" value="1"/>
</dbReference>
<dbReference type="Proteomes" id="UP000028705">
    <property type="component" value="Unassembled WGS sequence"/>
</dbReference>
<dbReference type="AlphaFoldDB" id="A0A086A1J8"/>